<dbReference type="Proteomes" id="UP001163321">
    <property type="component" value="Chromosome 10"/>
</dbReference>
<accession>A0ACC0WNF8</accession>
<evidence type="ECO:0000313" key="1">
    <source>
        <dbReference type="EMBL" id="KAI9919917.1"/>
    </source>
</evidence>
<organism evidence="1 2">
    <name type="scientific">Peronosclerospora sorghi</name>
    <dbReference type="NCBI Taxonomy" id="230839"/>
    <lineage>
        <taxon>Eukaryota</taxon>
        <taxon>Sar</taxon>
        <taxon>Stramenopiles</taxon>
        <taxon>Oomycota</taxon>
        <taxon>Peronosporomycetes</taxon>
        <taxon>Peronosporales</taxon>
        <taxon>Peronosporaceae</taxon>
        <taxon>Peronosclerospora</taxon>
    </lineage>
</organism>
<evidence type="ECO:0000313" key="2">
    <source>
        <dbReference type="Proteomes" id="UP001163321"/>
    </source>
</evidence>
<dbReference type="EMBL" id="CM047589">
    <property type="protein sequence ID" value="KAI9919917.1"/>
    <property type="molecule type" value="Genomic_DNA"/>
</dbReference>
<name>A0ACC0WNF8_9STRA</name>
<protein>
    <submittedName>
        <fullName evidence="1">Uncharacterized protein</fullName>
    </submittedName>
</protein>
<sequence>MYRSKQNLRHLRQVLDNDYPPQMSSSQEGTRSSSNRQTRNLLEILARQRRATAESQNVFDEIYSYLAEAVVDTSADALLRWKYIKKRFPRLARMDQEYLDIQATYIPSEQLFASFGDTSTKKRARLSPITVEAVECVSPWVENRFGFRSTKKYGILAKHIANEPVDVWVDEEVHLELEDASNDAAWL</sequence>
<keyword evidence="2" id="KW-1185">Reference proteome</keyword>
<proteinExistence type="predicted"/>
<comment type="caution">
    <text evidence="1">The sequence shown here is derived from an EMBL/GenBank/DDBJ whole genome shotgun (WGS) entry which is preliminary data.</text>
</comment>
<gene>
    <name evidence="1" type="ORF">PsorP6_015643</name>
</gene>
<reference evidence="1 2" key="1">
    <citation type="journal article" date="2022" name="bioRxiv">
        <title>The genome of the oomycete Peronosclerospora sorghi, a cosmopolitan pathogen of maize and sorghum, is inflated with dispersed pseudogenes.</title>
        <authorList>
            <person name="Fletcher K."/>
            <person name="Martin F."/>
            <person name="Isakeit T."/>
            <person name="Cavanaugh K."/>
            <person name="Magill C."/>
            <person name="Michelmore R."/>
        </authorList>
    </citation>
    <scope>NUCLEOTIDE SEQUENCE [LARGE SCALE GENOMIC DNA]</scope>
    <source>
        <strain evidence="1">P6</strain>
    </source>
</reference>